<dbReference type="InterPro" id="IPR000866">
    <property type="entry name" value="AhpC/TSA"/>
</dbReference>
<dbReference type="CDD" id="cd02966">
    <property type="entry name" value="TlpA_like_family"/>
    <property type="match status" value="1"/>
</dbReference>
<keyword evidence="5" id="KW-0732">Signal</keyword>
<dbReference type="PANTHER" id="PTHR42852:SF6">
    <property type="entry name" value="THIOL:DISULFIDE INTERCHANGE PROTEIN DSBE"/>
    <property type="match status" value="1"/>
</dbReference>
<dbReference type="GO" id="GO:0017004">
    <property type="term" value="P:cytochrome complex assembly"/>
    <property type="evidence" value="ECO:0007669"/>
    <property type="project" value="UniProtKB-KW"/>
</dbReference>
<keyword evidence="8" id="KW-1185">Reference proteome</keyword>
<comment type="subcellular location">
    <subcellularLocation>
        <location evidence="1">Cell envelope</location>
    </subcellularLocation>
</comment>
<evidence type="ECO:0000313" key="8">
    <source>
        <dbReference type="Proteomes" id="UP000317010"/>
    </source>
</evidence>
<dbReference type="Proteomes" id="UP000317010">
    <property type="component" value="Unassembled WGS sequence"/>
</dbReference>
<dbReference type="InterPro" id="IPR050553">
    <property type="entry name" value="Thioredoxin_ResA/DsbE_sf"/>
</dbReference>
<dbReference type="PANTHER" id="PTHR42852">
    <property type="entry name" value="THIOL:DISULFIDE INTERCHANGE PROTEIN DSBE"/>
    <property type="match status" value="1"/>
</dbReference>
<protein>
    <submittedName>
        <fullName evidence="7">Peroxiredoxin</fullName>
    </submittedName>
</protein>
<dbReference type="Pfam" id="PF14289">
    <property type="entry name" value="DUF4369"/>
    <property type="match status" value="1"/>
</dbReference>
<dbReference type="Gene3D" id="3.40.30.10">
    <property type="entry name" value="Glutaredoxin"/>
    <property type="match status" value="1"/>
</dbReference>
<keyword evidence="2" id="KW-0201">Cytochrome c-type biogenesis</keyword>
<dbReference type="Pfam" id="PF00578">
    <property type="entry name" value="AhpC-TSA"/>
    <property type="match status" value="1"/>
</dbReference>
<keyword evidence="4" id="KW-0676">Redox-active center</keyword>
<reference evidence="7 8" key="1">
    <citation type="submission" date="2019-07" db="EMBL/GenBank/DDBJ databases">
        <title>Genomic Encyclopedia of Archaeal and Bacterial Type Strains, Phase II (KMG-II): from individual species to whole genera.</title>
        <authorList>
            <person name="Goeker M."/>
        </authorList>
    </citation>
    <scope>NUCLEOTIDE SEQUENCE [LARGE SCALE GENOMIC DNA]</scope>
    <source>
        <strain evidence="7 8">ATCC BAA-1854</strain>
    </source>
</reference>
<dbReference type="PROSITE" id="PS00194">
    <property type="entry name" value="THIOREDOXIN_1"/>
    <property type="match status" value="1"/>
</dbReference>
<dbReference type="InterPro" id="IPR013766">
    <property type="entry name" value="Thioredoxin_domain"/>
</dbReference>
<organism evidence="7 8">
    <name type="scientific">Mucilaginibacter frigoritolerans</name>
    <dbReference type="NCBI Taxonomy" id="652788"/>
    <lineage>
        <taxon>Bacteria</taxon>
        <taxon>Pseudomonadati</taxon>
        <taxon>Bacteroidota</taxon>
        <taxon>Sphingobacteriia</taxon>
        <taxon>Sphingobacteriales</taxon>
        <taxon>Sphingobacteriaceae</taxon>
        <taxon>Mucilaginibacter</taxon>
    </lineage>
</organism>
<dbReference type="InterPro" id="IPR017937">
    <property type="entry name" value="Thioredoxin_CS"/>
</dbReference>
<proteinExistence type="predicted"/>
<evidence type="ECO:0000256" key="3">
    <source>
        <dbReference type="ARBA" id="ARBA00023157"/>
    </source>
</evidence>
<evidence type="ECO:0000256" key="5">
    <source>
        <dbReference type="SAM" id="SignalP"/>
    </source>
</evidence>
<dbReference type="SUPFAM" id="SSF52833">
    <property type="entry name" value="Thioredoxin-like"/>
    <property type="match status" value="1"/>
</dbReference>
<evidence type="ECO:0000256" key="1">
    <source>
        <dbReference type="ARBA" id="ARBA00004196"/>
    </source>
</evidence>
<dbReference type="OrthoDB" id="750178at2"/>
<dbReference type="GO" id="GO:0030313">
    <property type="term" value="C:cell envelope"/>
    <property type="evidence" value="ECO:0007669"/>
    <property type="project" value="UniProtKB-SubCell"/>
</dbReference>
<evidence type="ECO:0000256" key="4">
    <source>
        <dbReference type="ARBA" id="ARBA00023284"/>
    </source>
</evidence>
<keyword evidence="3" id="KW-1015">Disulfide bond</keyword>
<comment type="caution">
    <text evidence="7">The sequence shown here is derived from an EMBL/GenBank/DDBJ whole genome shotgun (WGS) entry which is preliminary data.</text>
</comment>
<feature type="domain" description="Thioredoxin" evidence="6">
    <location>
        <begin position="235"/>
        <end position="377"/>
    </location>
</feature>
<feature type="signal peptide" evidence="5">
    <location>
        <begin position="1"/>
        <end position="18"/>
    </location>
</feature>
<gene>
    <name evidence="7" type="ORF">JN11_03397</name>
</gene>
<dbReference type="EMBL" id="VLLI01000010">
    <property type="protein sequence ID" value="TWI97576.1"/>
    <property type="molecule type" value="Genomic_DNA"/>
</dbReference>
<evidence type="ECO:0000259" key="6">
    <source>
        <dbReference type="PROSITE" id="PS51352"/>
    </source>
</evidence>
<accession>A0A562TWV5</accession>
<feature type="chain" id="PRO_5022121522" evidence="5">
    <location>
        <begin position="19"/>
        <end position="387"/>
    </location>
</feature>
<dbReference type="GO" id="GO:0016491">
    <property type="term" value="F:oxidoreductase activity"/>
    <property type="evidence" value="ECO:0007669"/>
    <property type="project" value="InterPro"/>
</dbReference>
<name>A0A562TWV5_9SPHI</name>
<sequence>MKKYIFTALLFAPVFLKAQTINYTIKGSIGNLDAPAKAYLTYRTATGNVIDSATLHQGVFEFKGAFTNPVKATLTIAHNGESLKGSRRPDQLQVYLETATINITASDSVYKATITGSQLNDVNTELTKVLQPYTDQIKAAEAAYSALPKDQKTDQAADELDKKTTAIEQNQKPVLAIFINSHKNSLIALDALKTYGGYFPEATDVEPLYNSLAVDVKNSVPGKQYNKWLQGWKTTALGADAPLFTQNDKDGNPVNLDSFKGKYVLVDFWASWCGPCRKENPNVVKTFNQFKDKNFTILGVSLDSKRDAWLKAVEDDQLNWTQVSDLKYWGNDVAVQYGVRAIPQNFLIDPNGKIIAKNLRGNALAAKLNQIYSPSNTTVTAPKVEGK</sequence>
<evidence type="ECO:0000256" key="2">
    <source>
        <dbReference type="ARBA" id="ARBA00022748"/>
    </source>
</evidence>
<dbReference type="AlphaFoldDB" id="A0A562TWV5"/>
<evidence type="ECO:0000313" key="7">
    <source>
        <dbReference type="EMBL" id="TWI97576.1"/>
    </source>
</evidence>
<dbReference type="GO" id="GO:0016209">
    <property type="term" value="F:antioxidant activity"/>
    <property type="evidence" value="ECO:0007669"/>
    <property type="project" value="InterPro"/>
</dbReference>
<dbReference type="RefSeq" id="WP_144914389.1">
    <property type="nucleotide sequence ID" value="NZ_VLLI01000010.1"/>
</dbReference>
<dbReference type="InterPro" id="IPR025380">
    <property type="entry name" value="DUF4369"/>
</dbReference>
<dbReference type="PROSITE" id="PS51352">
    <property type="entry name" value="THIOREDOXIN_2"/>
    <property type="match status" value="1"/>
</dbReference>
<dbReference type="InterPro" id="IPR036249">
    <property type="entry name" value="Thioredoxin-like_sf"/>
</dbReference>